<organism evidence="2 3">
    <name type="scientific">Candidatus Limadaptatus stercoripullorum</name>
    <dbReference type="NCBI Taxonomy" id="2840846"/>
    <lineage>
        <taxon>Bacteria</taxon>
        <taxon>Bacillati</taxon>
        <taxon>Bacillota</taxon>
        <taxon>Clostridia</taxon>
        <taxon>Eubacteriales</taxon>
        <taxon>Candidatus Limadaptatus</taxon>
    </lineage>
</organism>
<dbReference type="AlphaFoldDB" id="A0A9D1N9J8"/>
<protein>
    <submittedName>
        <fullName evidence="2">Sugar phosphate isomerase/epimerase</fullName>
    </submittedName>
</protein>
<dbReference type="SUPFAM" id="SSF51658">
    <property type="entry name" value="Xylose isomerase-like"/>
    <property type="match status" value="1"/>
</dbReference>
<dbReference type="PANTHER" id="PTHR12110">
    <property type="entry name" value="HYDROXYPYRUVATE ISOMERASE"/>
    <property type="match status" value="1"/>
</dbReference>
<dbReference type="InterPro" id="IPR013022">
    <property type="entry name" value="Xyl_isomerase-like_TIM-brl"/>
</dbReference>
<sequence length="317" mass="35833">MQANVRISGFYDEVSSDLETQLKLMKKLGESYICPRGVNGRNISSYTAAEFERDIKPVLDSYGAKFSSIGSPIGKIGLYDDEAYERQKKQLEELIGICKLMDCRYIRMFSFHVDPKGDYSEYRPVVMKKLKGFAEVAAGSGVTLLHENEKKIYGDISSRCLEIYEELGGDGFELAFDASNYIQCSEDPCEAYKALGDKCVYFHIKDCSPEKVEVPLGMGDGGYKEMLSDLILRRGYDGFFTLEPHTAKYAVLKNAFNILFPITALVPPVKEFHKVFRRIDEAYGISRFGKVSREQVFVWQYEALKKMLAEIAAEAGE</sequence>
<dbReference type="EMBL" id="DVOE01000057">
    <property type="protein sequence ID" value="HIU98934.1"/>
    <property type="molecule type" value="Genomic_DNA"/>
</dbReference>
<dbReference type="PANTHER" id="PTHR12110:SF41">
    <property type="entry name" value="INOSOSE DEHYDRATASE"/>
    <property type="match status" value="1"/>
</dbReference>
<reference evidence="2" key="2">
    <citation type="journal article" date="2021" name="PeerJ">
        <title>Extensive microbial diversity within the chicken gut microbiome revealed by metagenomics and culture.</title>
        <authorList>
            <person name="Gilroy R."/>
            <person name="Ravi A."/>
            <person name="Getino M."/>
            <person name="Pursley I."/>
            <person name="Horton D.L."/>
            <person name="Alikhan N.F."/>
            <person name="Baker D."/>
            <person name="Gharbi K."/>
            <person name="Hall N."/>
            <person name="Watson M."/>
            <person name="Adriaenssens E.M."/>
            <person name="Foster-Nyarko E."/>
            <person name="Jarju S."/>
            <person name="Secka A."/>
            <person name="Antonio M."/>
            <person name="Oren A."/>
            <person name="Chaudhuri R.R."/>
            <person name="La Ragione R."/>
            <person name="Hildebrand F."/>
            <person name="Pallen M.J."/>
        </authorList>
    </citation>
    <scope>NUCLEOTIDE SEQUENCE</scope>
    <source>
        <strain evidence="2">10406</strain>
    </source>
</reference>
<evidence type="ECO:0000313" key="3">
    <source>
        <dbReference type="Proteomes" id="UP000886857"/>
    </source>
</evidence>
<proteinExistence type="predicted"/>
<dbReference type="InterPro" id="IPR050312">
    <property type="entry name" value="IolE/XylAMocC-like"/>
</dbReference>
<dbReference type="Proteomes" id="UP000886857">
    <property type="component" value="Unassembled WGS sequence"/>
</dbReference>
<dbReference type="GO" id="GO:0016853">
    <property type="term" value="F:isomerase activity"/>
    <property type="evidence" value="ECO:0007669"/>
    <property type="project" value="UniProtKB-KW"/>
</dbReference>
<comment type="caution">
    <text evidence="2">The sequence shown here is derived from an EMBL/GenBank/DDBJ whole genome shotgun (WGS) entry which is preliminary data.</text>
</comment>
<gene>
    <name evidence="2" type="ORF">IAC73_03725</name>
</gene>
<keyword evidence="2" id="KW-0413">Isomerase</keyword>
<name>A0A9D1N9J8_9FIRM</name>
<dbReference type="InterPro" id="IPR036237">
    <property type="entry name" value="Xyl_isomerase-like_sf"/>
</dbReference>
<reference evidence="2" key="1">
    <citation type="submission" date="2020-10" db="EMBL/GenBank/DDBJ databases">
        <authorList>
            <person name="Gilroy R."/>
        </authorList>
    </citation>
    <scope>NUCLEOTIDE SEQUENCE</scope>
    <source>
        <strain evidence="2">10406</strain>
    </source>
</reference>
<feature type="domain" description="Xylose isomerase-like TIM barrel" evidence="1">
    <location>
        <begin position="49"/>
        <end position="246"/>
    </location>
</feature>
<accession>A0A9D1N9J8</accession>
<dbReference type="Pfam" id="PF01261">
    <property type="entry name" value="AP_endonuc_2"/>
    <property type="match status" value="1"/>
</dbReference>
<evidence type="ECO:0000259" key="1">
    <source>
        <dbReference type="Pfam" id="PF01261"/>
    </source>
</evidence>
<evidence type="ECO:0000313" key="2">
    <source>
        <dbReference type="EMBL" id="HIU98934.1"/>
    </source>
</evidence>
<dbReference type="Gene3D" id="3.20.20.150">
    <property type="entry name" value="Divalent-metal-dependent TIM barrel enzymes"/>
    <property type="match status" value="1"/>
</dbReference>